<evidence type="ECO:0000313" key="2">
    <source>
        <dbReference type="EMBL" id="XBH04959.1"/>
    </source>
</evidence>
<evidence type="ECO:0008006" key="3">
    <source>
        <dbReference type="Google" id="ProtNLM"/>
    </source>
</evidence>
<sequence length="64" mass="7091">MRSLRILLISYCAYLTLPLLTMSLTGCGGASSETQATPGPTPQDEDIRKQMIEFEKSKAKSRKK</sequence>
<dbReference type="EMBL" id="CP155447">
    <property type="protein sequence ID" value="XBH04959.1"/>
    <property type="molecule type" value="Genomic_DNA"/>
</dbReference>
<organism evidence="2">
    <name type="scientific">Singulisphaera sp. Ch08</name>
    <dbReference type="NCBI Taxonomy" id="3120278"/>
    <lineage>
        <taxon>Bacteria</taxon>
        <taxon>Pseudomonadati</taxon>
        <taxon>Planctomycetota</taxon>
        <taxon>Planctomycetia</taxon>
        <taxon>Isosphaerales</taxon>
        <taxon>Isosphaeraceae</taxon>
        <taxon>Singulisphaera</taxon>
    </lineage>
</organism>
<name>A0AAU7CIX1_9BACT</name>
<accession>A0AAU7CIX1</accession>
<feature type="signal peptide" evidence="1">
    <location>
        <begin position="1"/>
        <end position="30"/>
    </location>
</feature>
<proteinExistence type="predicted"/>
<keyword evidence="1" id="KW-0732">Signal</keyword>
<dbReference type="PROSITE" id="PS51257">
    <property type="entry name" value="PROKAR_LIPOPROTEIN"/>
    <property type="match status" value="1"/>
</dbReference>
<reference evidence="2" key="1">
    <citation type="submission" date="2024-05" db="EMBL/GenBank/DDBJ databases">
        <title>Planctomycetes of the genus Singulisphaera possess chitinolytic capabilities.</title>
        <authorList>
            <person name="Ivanova A."/>
        </authorList>
    </citation>
    <scope>NUCLEOTIDE SEQUENCE</scope>
    <source>
        <strain evidence="2">Ch08T</strain>
    </source>
</reference>
<evidence type="ECO:0000256" key="1">
    <source>
        <dbReference type="SAM" id="SignalP"/>
    </source>
</evidence>
<feature type="chain" id="PRO_5043335799" description="Secreted protein" evidence="1">
    <location>
        <begin position="31"/>
        <end position="64"/>
    </location>
</feature>
<gene>
    <name evidence="2" type="ORF">V5E97_02760</name>
</gene>
<dbReference type="RefSeq" id="WP_406697765.1">
    <property type="nucleotide sequence ID" value="NZ_CP155447.1"/>
</dbReference>
<protein>
    <recommendedName>
        <fullName evidence="3">Secreted protein</fullName>
    </recommendedName>
</protein>
<dbReference type="AlphaFoldDB" id="A0AAU7CIX1"/>